<dbReference type="Gene3D" id="3.30.1370.10">
    <property type="entry name" value="K Homology domain, type 1"/>
    <property type="match status" value="1"/>
</dbReference>
<dbReference type="GO" id="GO:0005739">
    <property type="term" value="C:mitochondrion"/>
    <property type="evidence" value="ECO:0007669"/>
    <property type="project" value="UniProtKB-ARBA"/>
</dbReference>
<dbReference type="InterPro" id="IPR047367">
    <property type="entry name" value="Tudor_AKAP1"/>
</dbReference>
<dbReference type="CDD" id="cd20407">
    <property type="entry name" value="Tudor_AKAP1"/>
    <property type="match status" value="1"/>
</dbReference>
<dbReference type="SMART" id="SM00333">
    <property type="entry name" value="TUDOR"/>
    <property type="match status" value="1"/>
</dbReference>
<dbReference type="InterPro" id="IPR036612">
    <property type="entry name" value="KH_dom_type_1_sf"/>
</dbReference>
<dbReference type="InterPro" id="IPR002999">
    <property type="entry name" value="Tudor"/>
</dbReference>
<evidence type="ECO:0000313" key="6">
    <source>
        <dbReference type="Proteomes" id="UP001152798"/>
    </source>
</evidence>
<dbReference type="SUPFAM" id="SSF63748">
    <property type="entry name" value="Tudor/PWWP/MBT"/>
    <property type="match status" value="1"/>
</dbReference>
<feature type="region of interest" description="Disordered" evidence="2">
    <location>
        <begin position="603"/>
        <end position="624"/>
    </location>
</feature>
<feature type="compositionally biased region" description="Polar residues" evidence="2">
    <location>
        <begin position="267"/>
        <end position="283"/>
    </location>
</feature>
<dbReference type="PANTHER" id="PTHR22948:SF65">
    <property type="entry name" value="A-KINASE ANCHORING PROTEIN 1"/>
    <property type="match status" value="1"/>
</dbReference>
<keyword evidence="1" id="KW-0694">RNA-binding</keyword>
<dbReference type="SMART" id="SM00322">
    <property type="entry name" value="KH"/>
    <property type="match status" value="1"/>
</dbReference>
<dbReference type="SUPFAM" id="SSF54791">
    <property type="entry name" value="Eukaryotic type KH-domain (KH-domain type I)"/>
    <property type="match status" value="1"/>
</dbReference>
<proteinExistence type="predicted"/>
<evidence type="ECO:0000259" key="4">
    <source>
        <dbReference type="PROSITE" id="PS50304"/>
    </source>
</evidence>
<keyword evidence="3" id="KW-0812">Transmembrane</keyword>
<feature type="compositionally biased region" description="Basic and acidic residues" evidence="2">
    <location>
        <begin position="608"/>
        <end position="624"/>
    </location>
</feature>
<dbReference type="SUPFAM" id="SSF50199">
    <property type="entry name" value="Staphylococcal nuclease"/>
    <property type="match status" value="1"/>
</dbReference>
<evidence type="ECO:0000256" key="3">
    <source>
        <dbReference type="SAM" id="Phobius"/>
    </source>
</evidence>
<feature type="transmembrane region" description="Helical" evidence="3">
    <location>
        <begin position="6"/>
        <end position="25"/>
    </location>
</feature>
<dbReference type="CDD" id="cd22395">
    <property type="entry name" value="KH-I_AKAP1"/>
    <property type="match status" value="1"/>
</dbReference>
<dbReference type="InterPro" id="IPR047368">
    <property type="entry name" value="KH-I_AKAP1"/>
</dbReference>
<protein>
    <recommendedName>
        <fullName evidence="4">Tudor domain-containing protein</fullName>
    </recommendedName>
</protein>
<dbReference type="GO" id="GO:0003723">
    <property type="term" value="F:RNA binding"/>
    <property type="evidence" value="ECO:0007669"/>
    <property type="project" value="UniProtKB-UniRule"/>
</dbReference>
<organism evidence="5 6">
    <name type="scientific">Nezara viridula</name>
    <name type="common">Southern green stink bug</name>
    <name type="synonym">Cimex viridulus</name>
    <dbReference type="NCBI Taxonomy" id="85310"/>
    <lineage>
        <taxon>Eukaryota</taxon>
        <taxon>Metazoa</taxon>
        <taxon>Ecdysozoa</taxon>
        <taxon>Arthropoda</taxon>
        <taxon>Hexapoda</taxon>
        <taxon>Insecta</taxon>
        <taxon>Pterygota</taxon>
        <taxon>Neoptera</taxon>
        <taxon>Paraneoptera</taxon>
        <taxon>Hemiptera</taxon>
        <taxon>Heteroptera</taxon>
        <taxon>Panheteroptera</taxon>
        <taxon>Pentatomomorpha</taxon>
        <taxon>Pentatomoidea</taxon>
        <taxon>Pentatomidae</taxon>
        <taxon>Pentatominae</taxon>
        <taxon>Nezara</taxon>
    </lineage>
</organism>
<feature type="region of interest" description="Disordered" evidence="2">
    <location>
        <begin position="267"/>
        <end position="303"/>
    </location>
</feature>
<dbReference type="PANTHER" id="PTHR22948">
    <property type="entry name" value="TUDOR DOMAIN CONTAINING PROTEIN"/>
    <property type="match status" value="1"/>
</dbReference>
<evidence type="ECO:0000256" key="1">
    <source>
        <dbReference type="PROSITE-ProRule" id="PRU00117"/>
    </source>
</evidence>
<dbReference type="InterPro" id="IPR004088">
    <property type="entry name" value="KH_dom_type_1"/>
</dbReference>
<dbReference type="Gene3D" id="2.40.50.90">
    <property type="match status" value="1"/>
</dbReference>
<evidence type="ECO:0000256" key="2">
    <source>
        <dbReference type="SAM" id="MobiDB-lite"/>
    </source>
</evidence>
<gene>
    <name evidence="5" type="ORF">NEZAVI_LOCUS7669</name>
</gene>
<dbReference type="GO" id="GO:0010468">
    <property type="term" value="P:regulation of gene expression"/>
    <property type="evidence" value="ECO:0007669"/>
    <property type="project" value="UniProtKB-ARBA"/>
</dbReference>
<accession>A0A9P0H9R6</accession>
<dbReference type="PROSITE" id="PS50304">
    <property type="entry name" value="TUDOR"/>
    <property type="match status" value="1"/>
</dbReference>
<keyword evidence="6" id="KW-1185">Reference proteome</keyword>
<dbReference type="InterPro" id="IPR004087">
    <property type="entry name" value="KH_dom"/>
</dbReference>
<sequence length="624" mass="68532">MSLVYQRFLAISLPTVAAFLSILWLRNRRKGRHLPADSSFSDCLNKTEEKKSSENLTICDNTEDTLTSDIVVGELVSSGVSELCKEDIENPLFSPDSAKVVELLDCPINQAVKEDHCGSEVLYISEPEEENYCSSEELEEIEIEAIAAELDLVKTSAEVVDSIEPLVEAVKDDLEVNCSIIPIESEGENRIIESVTEEIKMKKESEQIKEAINTLDLDKMKEPGQLADKLASLELDQMKIDERKSGSERDSANHSPSEIMLASPSISNFSDAHSEGSSDSGKGQSDVAISPSRTPAGGSSLAGDQAPSVYEFVLPQVIVGRLIGRHGVFLNEIKTQTHTNIFIKRHPDSNKLKVCAIEGTQQDIDKALAKIRQKFPLRRFPQLTLEKVSFVQLNPLPPLKPEDFHLQLVEGVNNDVVLSSLISAAHFFLQQPCHPSYSSLTALNTIMTQIYSSGEAPPLESPVNYAVCAAPAIEGWYRAQIIQVEEDGLHCTVKYLDYGGYSRILATDLRQIRGDLLALPFQAVECYLANVAPAGEEWSNEARLFVHGLTCGQILHAQVYDYAEDGAPLVYLYSSFGNQVVLINEQLVVNGFGVVAEQGSCCGTTSEDGGRTDEEATKSERDTE</sequence>
<dbReference type="Proteomes" id="UP001152798">
    <property type="component" value="Chromosome 4"/>
</dbReference>
<feature type="domain" description="Tudor" evidence="4">
    <location>
        <begin position="461"/>
        <end position="519"/>
    </location>
</feature>
<dbReference type="PROSITE" id="PS50084">
    <property type="entry name" value="KH_TYPE_1"/>
    <property type="match status" value="1"/>
</dbReference>
<keyword evidence="3" id="KW-0472">Membrane</keyword>
<dbReference type="Pfam" id="PF00013">
    <property type="entry name" value="KH_1"/>
    <property type="match status" value="1"/>
</dbReference>
<dbReference type="EMBL" id="OV725080">
    <property type="protein sequence ID" value="CAH1397924.1"/>
    <property type="molecule type" value="Genomic_DNA"/>
</dbReference>
<dbReference type="InterPro" id="IPR035437">
    <property type="entry name" value="SNase_OB-fold_sf"/>
</dbReference>
<dbReference type="Pfam" id="PF00567">
    <property type="entry name" value="TUDOR"/>
    <property type="match status" value="1"/>
</dbReference>
<dbReference type="OrthoDB" id="10069557at2759"/>
<dbReference type="AlphaFoldDB" id="A0A9P0H9R6"/>
<dbReference type="InterPro" id="IPR050621">
    <property type="entry name" value="Tudor_domain_containing"/>
</dbReference>
<evidence type="ECO:0000313" key="5">
    <source>
        <dbReference type="EMBL" id="CAH1397924.1"/>
    </source>
</evidence>
<dbReference type="Gene3D" id="2.30.30.140">
    <property type="match status" value="1"/>
</dbReference>
<keyword evidence="3" id="KW-1133">Transmembrane helix</keyword>
<name>A0A9P0H9R6_NEZVI</name>
<reference evidence="5" key="1">
    <citation type="submission" date="2022-01" db="EMBL/GenBank/DDBJ databases">
        <authorList>
            <person name="King R."/>
        </authorList>
    </citation>
    <scope>NUCLEOTIDE SEQUENCE</scope>
</reference>